<feature type="non-terminal residue" evidence="1">
    <location>
        <position position="1"/>
    </location>
</feature>
<organism evidence="1 2">
    <name type="scientific">Cariama cristata</name>
    <name type="common">Red-legged seriema</name>
    <dbReference type="NCBI Taxonomy" id="54380"/>
    <lineage>
        <taxon>Eukaryota</taxon>
        <taxon>Metazoa</taxon>
        <taxon>Chordata</taxon>
        <taxon>Craniata</taxon>
        <taxon>Vertebrata</taxon>
        <taxon>Euteleostomi</taxon>
        <taxon>Archelosauria</taxon>
        <taxon>Archosauria</taxon>
        <taxon>Dinosauria</taxon>
        <taxon>Saurischia</taxon>
        <taxon>Theropoda</taxon>
        <taxon>Coelurosauria</taxon>
        <taxon>Aves</taxon>
        <taxon>Neognathae</taxon>
        <taxon>Neoaves</taxon>
        <taxon>Telluraves</taxon>
        <taxon>Australaves</taxon>
        <taxon>Cariamiformes</taxon>
        <taxon>Cariamidae</taxon>
        <taxon>Cariama</taxon>
    </lineage>
</organism>
<dbReference type="Proteomes" id="UP000054116">
    <property type="component" value="Unassembled WGS sequence"/>
</dbReference>
<feature type="non-terminal residue" evidence="1">
    <location>
        <position position="51"/>
    </location>
</feature>
<dbReference type="EMBL" id="KK519256">
    <property type="protein sequence ID" value="KFP65831.1"/>
    <property type="molecule type" value="Genomic_DNA"/>
</dbReference>
<dbReference type="AlphaFoldDB" id="A0A091M319"/>
<accession>A0A091M319</accession>
<reference evidence="1 2" key="1">
    <citation type="submission" date="2014-04" db="EMBL/GenBank/DDBJ databases">
        <title>Genome evolution of avian class.</title>
        <authorList>
            <person name="Zhang G."/>
            <person name="Li C."/>
        </authorList>
    </citation>
    <scope>NUCLEOTIDE SEQUENCE [LARGE SCALE GENOMIC DNA]</scope>
    <source>
        <strain evidence="1">BGI_N322</strain>
    </source>
</reference>
<evidence type="ECO:0000313" key="1">
    <source>
        <dbReference type="EMBL" id="KFP65831.1"/>
    </source>
</evidence>
<name>A0A091M319_CARIC</name>
<protein>
    <submittedName>
        <fullName evidence="1">Uncharacterized protein</fullName>
    </submittedName>
</protein>
<sequence length="51" mass="5358">AFTLELHKHVSKDSGFWGAASDIGQDAGPQSQALEFSAAKIMASRQGPGQQ</sequence>
<proteinExistence type="predicted"/>
<gene>
    <name evidence="1" type="ORF">N322_06725</name>
</gene>
<evidence type="ECO:0000313" key="2">
    <source>
        <dbReference type="Proteomes" id="UP000054116"/>
    </source>
</evidence>
<keyword evidence="2" id="KW-1185">Reference proteome</keyword>